<dbReference type="EMBL" id="JAEEGA010000025">
    <property type="protein sequence ID" value="MBP1044298.1"/>
    <property type="molecule type" value="Genomic_DNA"/>
</dbReference>
<name>A0A940PI05_9ENTE</name>
<dbReference type="Pfam" id="PF13420">
    <property type="entry name" value="Acetyltransf_4"/>
    <property type="match status" value="1"/>
</dbReference>
<accession>A0A940PI05</accession>
<proteinExistence type="predicted"/>
<dbReference type="Proteomes" id="UP000674938">
    <property type="component" value="Unassembled WGS sequence"/>
</dbReference>
<dbReference type="RefSeq" id="WP_209532663.1">
    <property type="nucleotide sequence ID" value="NZ_JAEEGA010000025.1"/>
</dbReference>
<dbReference type="AlphaFoldDB" id="A0A940PI05"/>
<dbReference type="PANTHER" id="PTHR43072">
    <property type="entry name" value="N-ACETYLTRANSFERASE"/>
    <property type="match status" value="1"/>
</dbReference>
<dbReference type="GO" id="GO:0016747">
    <property type="term" value="F:acyltransferase activity, transferring groups other than amino-acyl groups"/>
    <property type="evidence" value="ECO:0007669"/>
    <property type="project" value="InterPro"/>
</dbReference>
<dbReference type="Gene3D" id="3.40.630.30">
    <property type="match status" value="1"/>
</dbReference>
<sequence length="179" mass="20508">MTTIRIACQQDGADLLKIYRPYVTDSTFTFEYGVPSLKEFQERITSTLAEYPFLVAEDRYGKIVGYAYAHAYNNRPGYAWAAELTIYLDSTVKGQGIGRLLYEHLEEALIKQNVSQVVACITGDNQSSLKFHEGMGYHLVAKFEQFAYKHDQWHDIVWMQKSLSESMSKPVPFIPFASR</sequence>
<dbReference type="SUPFAM" id="SSF55729">
    <property type="entry name" value="Acyl-CoA N-acyltransferases (Nat)"/>
    <property type="match status" value="1"/>
</dbReference>
<comment type="caution">
    <text evidence="2">The sequence shown here is derived from an EMBL/GenBank/DDBJ whole genome shotgun (WGS) entry which is preliminary data.</text>
</comment>
<dbReference type="InterPro" id="IPR000182">
    <property type="entry name" value="GNAT_dom"/>
</dbReference>
<evidence type="ECO:0000259" key="1">
    <source>
        <dbReference type="PROSITE" id="PS51186"/>
    </source>
</evidence>
<feature type="domain" description="N-acetyltransferase" evidence="1">
    <location>
        <begin position="2"/>
        <end position="164"/>
    </location>
</feature>
<organism evidence="2 3">
    <name type="scientific">Vagococcus allomyrinae</name>
    <dbReference type="NCBI Taxonomy" id="2794353"/>
    <lineage>
        <taxon>Bacteria</taxon>
        <taxon>Bacillati</taxon>
        <taxon>Bacillota</taxon>
        <taxon>Bacilli</taxon>
        <taxon>Lactobacillales</taxon>
        <taxon>Enterococcaceae</taxon>
        <taxon>Vagococcus</taxon>
    </lineage>
</organism>
<dbReference type="PROSITE" id="PS51186">
    <property type="entry name" value="GNAT"/>
    <property type="match status" value="1"/>
</dbReference>
<evidence type="ECO:0000313" key="2">
    <source>
        <dbReference type="EMBL" id="MBP1044298.1"/>
    </source>
</evidence>
<dbReference type="CDD" id="cd04301">
    <property type="entry name" value="NAT_SF"/>
    <property type="match status" value="1"/>
</dbReference>
<keyword evidence="3" id="KW-1185">Reference proteome</keyword>
<dbReference type="PANTHER" id="PTHR43072:SF8">
    <property type="entry name" value="ACYLTRANSFERASE FABY-RELATED"/>
    <property type="match status" value="1"/>
</dbReference>
<reference evidence="2" key="1">
    <citation type="submission" date="2020-12" db="EMBL/GenBank/DDBJ databases">
        <title>Vagococcus allomyrinae sp. nov. and Enterococcus lavae sp. nov., isolated from the larvae of Allomyrina dichotoma.</title>
        <authorList>
            <person name="Lee S.D."/>
        </authorList>
    </citation>
    <scope>NUCLEOTIDE SEQUENCE</scope>
    <source>
        <strain evidence="2">BWB3-3</strain>
    </source>
</reference>
<evidence type="ECO:0000313" key="3">
    <source>
        <dbReference type="Proteomes" id="UP000674938"/>
    </source>
</evidence>
<gene>
    <name evidence="2" type="ORF">I6N95_25140</name>
</gene>
<protein>
    <submittedName>
        <fullName evidence="2">N-acetyltransferase</fullName>
    </submittedName>
</protein>
<dbReference type="InterPro" id="IPR016181">
    <property type="entry name" value="Acyl_CoA_acyltransferase"/>
</dbReference>